<dbReference type="InterPro" id="IPR050256">
    <property type="entry name" value="Glycosyltransferase_2"/>
</dbReference>
<dbReference type="Pfam" id="PF00535">
    <property type="entry name" value="Glycos_transf_2"/>
    <property type="match status" value="1"/>
</dbReference>
<proteinExistence type="predicted"/>
<reference evidence="2" key="1">
    <citation type="journal article" date="2022" name="Cell">
        <title>Design, construction, and in vivo augmentation of a complex gut microbiome.</title>
        <authorList>
            <person name="Cheng A.G."/>
            <person name="Ho P.Y."/>
            <person name="Aranda-Diaz A."/>
            <person name="Jain S."/>
            <person name="Yu F.B."/>
            <person name="Meng X."/>
            <person name="Wang M."/>
            <person name="Iakiviak M."/>
            <person name="Nagashima K."/>
            <person name="Zhao A."/>
            <person name="Murugkar P."/>
            <person name="Patil A."/>
            <person name="Atabakhsh K."/>
            <person name="Weakley A."/>
            <person name="Yan J."/>
            <person name="Brumbaugh A.R."/>
            <person name="Higginbottom S."/>
            <person name="Dimas A."/>
            <person name="Shiver A.L."/>
            <person name="Deutschbauer A."/>
            <person name="Neff N."/>
            <person name="Sonnenburg J.L."/>
            <person name="Huang K.C."/>
            <person name="Fischbach M.A."/>
        </authorList>
    </citation>
    <scope>NUCLEOTIDE SEQUENCE</scope>
    <source>
        <strain evidence="2">DSM 19829</strain>
    </source>
</reference>
<organism evidence="2 3">
    <name type="scientific">Ruminococcus gauvreauii</name>
    <dbReference type="NCBI Taxonomy" id="438033"/>
    <lineage>
        <taxon>Bacteria</taxon>
        <taxon>Bacillati</taxon>
        <taxon>Bacillota</taxon>
        <taxon>Clostridia</taxon>
        <taxon>Eubacteriales</taxon>
        <taxon>Oscillospiraceae</taxon>
        <taxon>Ruminococcus</taxon>
    </lineage>
</organism>
<accession>A0ABY5VHN7</accession>
<dbReference type="InterPro" id="IPR001173">
    <property type="entry name" value="Glyco_trans_2-like"/>
</dbReference>
<dbReference type="SUPFAM" id="SSF53448">
    <property type="entry name" value="Nucleotide-diphospho-sugar transferases"/>
    <property type="match status" value="1"/>
</dbReference>
<evidence type="ECO:0000259" key="1">
    <source>
        <dbReference type="Pfam" id="PF00535"/>
    </source>
</evidence>
<dbReference type="Gene3D" id="3.90.550.10">
    <property type="entry name" value="Spore Coat Polysaccharide Biosynthesis Protein SpsA, Chain A"/>
    <property type="match status" value="1"/>
</dbReference>
<dbReference type="PANTHER" id="PTHR48090:SF7">
    <property type="entry name" value="RFBJ PROTEIN"/>
    <property type="match status" value="1"/>
</dbReference>
<dbReference type="EMBL" id="CP102290">
    <property type="protein sequence ID" value="UWP60060.1"/>
    <property type="molecule type" value="Genomic_DNA"/>
</dbReference>
<dbReference type="InterPro" id="IPR029044">
    <property type="entry name" value="Nucleotide-diphossugar_trans"/>
</dbReference>
<dbReference type="PANTHER" id="PTHR48090">
    <property type="entry name" value="UNDECAPRENYL-PHOSPHATE 4-DEOXY-4-FORMAMIDO-L-ARABINOSE TRANSFERASE-RELATED"/>
    <property type="match status" value="1"/>
</dbReference>
<sequence length="234" mass="27069">MNTLWIVMPAYNEAWNIESVVRQWYPVISRIQNGSRLLVVDDGSTDATYEILMRLKEEYPYLEAVTKKNGGHGAAVLYGYRYAIAHGAEYIFQTDSDGQTLPSEFGQMWSDRLAAGLLLGYRKHRQDGFSRKIVTKTLRLVVLLNFRVWMKDINTPFRLMRADELGEILKSIPRDYHLANVMVSVLYKKRGKTVLYYPITFRMRQGGVNSVNIPKIIAMGRRAVAEFHSMRRRI</sequence>
<evidence type="ECO:0000313" key="3">
    <source>
        <dbReference type="Proteomes" id="UP001060164"/>
    </source>
</evidence>
<keyword evidence="3" id="KW-1185">Reference proteome</keyword>
<dbReference type="CDD" id="cd04179">
    <property type="entry name" value="DPM_DPG-synthase_like"/>
    <property type="match status" value="1"/>
</dbReference>
<name>A0ABY5VHN7_9FIRM</name>
<feature type="domain" description="Glycosyltransferase 2-like" evidence="1">
    <location>
        <begin position="6"/>
        <end position="109"/>
    </location>
</feature>
<protein>
    <submittedName>
        <fullName evidence="2">Glycosyltransferase family 2 protein</fullName>
    </submittedName>
</protein>
<gene>
    <name evidence="2" type="ORF">NQ502_03090</name>
</gene>
<dbReference type="RefSeq" id="WP_028529643.1">
    <property type="nucleotide sequence ID" value="NZ_CABLBR010000029.1"/>
</dbReference>
<evidence type="ECO:0000313" key="2">
    <source>
        <dbReference type="EMBL" id="UWP60060.1"/>
    </source>
</evidence>
<dbReference type="Proteomes" id="UP001060164">
    <property type="component" value="Chromosome"/>
</dbReference>